<evidence type="ECO:0000256" key="1">
    <source>
        <dbReference type="SAM" id="MobiDB-lite"/>
    </source>
</evidence>
<accession>A0A1J4KWU8</accession>
<proteinExistence type="predicted"/>
<comment type="caution">
    <text evidence="2">The sequence shown here is derived from an EMBL/GenBank/DDBJ whole genome shotgun (WGS) entry which is preliminary data.</text>
</comment>
<evidence type="ECO:0000313" key="2">
    <source>
        <dbReference type="EMBL" id="OHT15711.1"/>
    </source>
</evidence>
<protein>
    <submittedName>
        <fullName evidence="2">Uncharacterized protein</fullName>
    </submittedName>
</protein>
<reference evidence="2" key="1">
    <citation type="submission" date="2016-10" db="EMBL/GenBank/DDBJ databases">
        <authorList>
            <person name="Benchimol M."/>
            <person name="Almeida L.G."/>
            <person name="Vasconcelos A.T."/>
            <person name="Perreira-Neves A."/>
            <person name="Rosa I.A."/>
            <person name="Tasca T."/>
            <person name="Bogo M.R."/>
            <person name="de Souza W."/>
        </authorList>
    </citation>
    <scope>NUCLEOTIDE SEQUENCE [LARGE SCALE GENOMIC DNA]</scope>
    <source>
        <strain evidence="2">K</strain>
    </source>
</reference>
<dbReference type="EMBL" id="MLAK01000197">
    <property type="protein sequence ID" value="OHT15711.1"/>
    <property type="molecule type" value="Genomic_DNA"/>
</dbReference>
<keyword evidence="3" id="KW-1185">Reference proteome</keyword>
<feature type="region of interest" description="Disordered" evidence="1">
    <location>
        <begin position="472"/>
        <end position="552"/>
    </location>
</feature>
<dbReference type="RefSeq" id="XP_068368847.1">
    <property type="nucleotide sequence ID" value="XM_068497506.1"/>
</dbReference>
<dbReference type="GeneID" id="94832210"/>
<dbReference type="Proteomes" id="UP000179807">
    <property type="component" value="Unassembled WGS sequence"/>
</dbReference>
<feature type="compositionally biased region" description="Basic and acidic residues" evidence="1">
    <location>
        <begin position="535"/>
        <end position="550"/>
    </location>
</feature>
<gene>
    <name evidence="2" type="ORF">TRFO_13875</name>
</gene>
<dbReference type="VEuPathDB" id="TrichDB:TRFO_13875"/>
<organism evidence="2 3">
    <name type="scientific">Tritrichomonas foetus</name>
    <dbReference type="NCBI Taxonomy" id="1144522"/>
    <lineage>
        <taxon>Eukaryota</taxon>
        <taxon>Metamonada</taxon>
        <taxon>Parabasalia</taxon>
        <taxon>Tritrichomonadida</taxon>
        <taxon>Tritrichomonadidae</taxon>
        <taxon>Tritrichomonas</taxon>
    </lineage>
</organism>
<name>A0A1J4KWU8_9EUKA</name>
<dbReference type="AlphaFoldDB" id="A0A1J4KWU8"/>
<feature type="compositionally biased region" description="Low complexity" evidence="1">
    <location>
        <begin position="491"/>
        <end position="500"/>
    </location>
</feature>
<evidence type="ECO:0000313" key="3">
    <source>
        <dbReference type="Proteomes" id="UP000179807"/>
    </source>
</evidence>
<sequence>MYFQSMLSLYHSFADEKKPVVISQLNEYQMPEEFFHFLLEKMEPSNLAASLSKTIMDISIDYVNSLGPNVSIKNVKQFVQYLLKLISLKTQPTSYEKYTSFLQIAFRMASQHNHESIYNQIIKYPHEQSVIPISVLCQTNPQFSNGALQILVNTFPNFKRDQNLVIWMVACTNLFEKCQYDGSDDKPIRASIDTALLDKFIPITRKIHLLESSLHFLPSKTGDELIASHVVNLLSCISIASTIDEVALSLNLAKKVLMRMKQNPITQITPDKIISSVFSYILPAYRTGKSINASLLDFCNEIDSETLQARISNSIKTNDITLSTLFLISRFPTPETIPYLLAKARVDQKSQYVAIFYFLSHNLVPFRYLPRLFEILAPSDLHFLNEIFEQKPQLYCTAALKFLASCRVVEKIEYISCLFAQAKTLPVIKSTYARGAFLSVACHRALSKMPGCPIRLLLDYIHRCIIATYTNEPNEDEETPDELSQSKENNTETSNSNETTENSHVDDNENQIENEEKKIEPNAEVPADDEENENENNKDNNNEKKNGKDNNEDDIETAQVKTSASAALSLSLGQTDPLDLISDDIASLSLPPVSLYDVMKAMGILNRPTFCQSQAIRDWCSADSETKQILIDMALEQVKSGNTVFTIIIGSLSDDPILIHNCVQTLAQCDLFLLAFFFTTAASCNPQLVLKELKDYVTKEPEAAPQSFVTRLFTSRPSTMPRRQRIARRCIIGMAPFVPFSQYLYDTLMASMPNADESANSPLTCESIIAVCSRLTHKEVLHSLIDRLVSRSDAFLDQPLFVPAIIHVLNANQTLTESDALSVIKL</sequence>